<comment type="similarity">
    <text evidence="1">Belongs to the Gfa family.</text>
</comment>
<sequence>MTLGKCNCGEIAFEITNQITDVYFCHCSICRSATGANGIAVVVTNNENFRWIKGEKYIKTWFKPNHDWQTSFCTNCGSNLPGKNDSARMYIPAGLLPNDNGYLKITHHIWVGSKANWDEIGDNGIQHLEAFGS</sequence>
<evidence type="ECO:0000256" key="2">
    <source>
        <dbReference type="ARBA" id="ARBA00022723"/>
    </source>
</evidence>
<dbReference type="Gene3D" id="3.90.1590.10">
    <property type="entry name" value="glutathione-dependent formaldehyde- activating enzyme (gfa)"/>
    <property type="match status" value="1"/>
</dbReference>
<name>A0ABY9TV31_9GAMM</name>
<dbReference type="PANTHER" id="PTHR33337">
    <property type="entry name" value="GFA DOMAIN-CONTAINING PROTEIN"/>
    <property type="match status" value="1"/>
</dbReference>
<dbReference type="InterPro" id="IPR006913">
    <property type="entry name" value="CENP-V/GFA"/>
</dbReference>
<keyword evidence="2" id="KW-0479">Metal-binding</keyword>
<organism evidence="6 7">
    <name type="scientific">Thalassotalea psychrophila</name>
    <dbReference type="NCBI Taxonomy" id="3065647"/>
    <lineage>
        <taxon>Bacteria</taxon>
        <taxon>Pseudomonadati</taxon>
        <taxon>Pseudomonadota</taxon>
        <taxon>Gammaproteobacteria</taxon>
        <taxon>Alteromonadales</taxon>
        <taxon>Colwelliaceae</taxon>
        <taxon>Thalassotalea</taxon>
    </lineage>
</organism>
<evidence type="ECO:0000256" key="1">
    <source>
        <dbReference type="ARBA" id="ARBA00005495"/>
    </source>
</evidence>
<reference evidence="7" key="1">
    <citation type="submission" date="2023-09" db="EMBL/GenBank/DDBJ databases">
        <authorList>
            <person name="Zhang C."/>
        </authorList>
    </citation>
    <scope>NUCLEOTIDE SEQUENCE [LARGE SCALE GENOMIC DNA]</scope>
    <source>
        <strain evidence="7">SQ149</strain>
    </source>
</reference>
<evidence type="ECO:0000259" key="5">
    <source>
        <dbReference type="PROSITE" id="PS51891"/>
    </source>
</evidence>
<keyword evidence="3" id="KW-0862">Zinc</keyword>
<evidence type="ECO:0000256" key="3">
    <source>
        <dbReference type="ARBA" id="ARBA00022833"/>
    </source>
</evidence>
<dbReference type="EMBL" id="CP134145">
    <property type="protein sequence ID" value="WNC72351.1"/>
    <property type="molecule type" value="Genomic_DNA"/>
</dbReference>
<keyword evidence="4" id="KW-0456">Lyase</keyword>
<gene>
    <name evidence="6" type="ORF">RGQ13_19870</name>
</gene>
<dbReference type="InterPro" id="IPR011057">
    <property type="entry name" value="Mss4-like_sf"/>
</dbReference>
<dbReference type="Pfam" id="PF04828">
    <property type="entry name" value="GFA"/>
    <property type="match status" value="1"/>
</dbReference>
<dbReference type="PANTHER" id="PTHR33337:SF40">
    <property type="entry name" value="CENP-V_GFA DOMAIN-CONTAINING PROTEIN-RELATED"/>
    <property type="match status" value="1"/>
</dbReference>
<evidence type="ECO:0000256" key="4">
    <source>
        <dbReference type="ARBA" id="ARBA00023239"/>
    </source>
</evidence>
<dbReference type="PROSITE" id="PS51891">
    <property type="entry name" value="CENP_V_GFA"/>
    <property type="match status" value="1"/>
</dbReference>
<dbReference type="SUPFAM" id="SSF51316">
    <property type="entry name" value="Mss4-like"/>
    <property type="match status" value="1"/>
</dbReference>
<dbReference type="RefSeq" id="WP_348391470.1">
    <property type="nucleotide sequence ID" value="NZ_CP134145.1"/>
</dbReference>
<feature type="domain" description="CENP-V/GFA" evidence="5">
    <location>
        <begin position="2"/>
        <end position="118"/>
    </location>
</feature>
<proteinExistence type="inferred from homology"/>
<accession>A0ABY9TV31</accession>
<evidence type="ECO:0000313" key="7">
    <source>
        <dbReference type="Proteomes" id="UP001258994"/>
    </source>
</evidence>
<dbReference type="Proteomes" id="UP001258994">
    <property type="component" value="Chromosome"/>
</dbReference>
<evidence type="ECO:0000313" key="6">
    <source>
        <dbReference type="EMBL" id="WNC72351.1"/>
    </source>
</evidence>
<keyword evidence="7" id="KW-1185">Reference proteome</keyword>
<protein>
    <submittedName>
        <fullName evidence="6">GFA family protein</fullName>
    </submittedName>
</protein>